<feature type="chain" id="PRO_5040426560" description="Secreted protein" evidence="1">
    <location>
        <begin position="24"/>
        <end position="100"/>
    </location>
</feature>
<evidence type="ECO:0000313" key="2">
    <source>
        <dbReference type="EMBL" id="KAH3680346.1"/>
    </source>
</evidence>
<evidence type="ECO:0000313" key="3">
    <source>
        <dbReference type="Proteomes" id="UP000769528"/>
    </source>
</evidence>
<comment type="caution">
    <text evidence="2">The sequence shown here is derived from an EMBL/GenBank/DDBJ whole genome shotgun (WGS) entry which is preliminary data.</text>
</comment>
<sequence length="100" mass="11214">MDSLFRSTLLISIHLLRISSVLRVPYTDVADVAYVVDPGVVIVADDSPHSGSLASMVFYQTAKCSALKLRIQTKLILKVWTLHRYPPLTDQFVAVMLLHF</sequence>
<evidence type="ECO:0008006" key="4">
    <source>
        <dbReference type="Google" id="ProtNLM"/>
    </source>
</evidence>
<feature type="signal peptide" evidence="1">
    <location>
        <begin position="1"/>
        <end position="23"/>
    </location>
</feature>
<proteinExistence type="predicted"/>
<accession>A0A9P8TJ81</accession>
<dbReference type="Proteomes" id="UP000769528">
    <property type="component" value="Unassembled WGS sequence"/>
</dbReference>
<keyword evidence="3" id="KW-1185">Reference proteome</keyword>
<organism evidence="2 3">
    <name type="scientific">Wickerhamomyces mucosus</name>
    <dbReference type="NCBI Taxonomy" id="1378264"/>
    <lineage>
        <taxon>Eukaryota</taxon>
        <taxon>Fungi</taxon>
        <taxon>Dikarya</taxon>
        <taxon>Ascomycota</taxon>
        <taxon>Saccharomycotina</taxon>
        <taxon>Saccharomycetes</taxon>
        <taxon>Phaffomycetales</taxon>
        <taxon>Wickerhamomycetaceae</taxon>
        <taxon>Wickerhamomyces</taxon>
    </lineage>
</organism>
<reference evidence="2" key="1">
    <citation type="journal article" date="2021" name="Open Biol.">
        <title>Shared evolutionary footprints suggest mitochondrial oxidative damage underlies multiple complex I losses in fungi.</title>
        <authorList>
            <person name="Schikora-Tamarit M.A."/>
            <person name="Marcet-Houben M."/>
            <person name="Nosek J."/>
            <person name="Gabaldon T."/>
        </authorList>
    </citation>
    <scope>NUCLEOTIDE SEQUENCE</scope>
    <source>
        <strain evidence="2">CBS6341</strain>
    </source>
</reference>
<keyword evidence="1" id="KW-0732">Signal</keyword>
<protein>
    <recommendedName>
        <fullName evidence="4">Secreted protein</fullName>
    </recommendedName>
</protein>
<evidence type="ECO:0000256" key="1">
    <source>
        <dbReference type="SAM" id="SignalP"/>
    </source>
</evidence>
<reference evidence="2" key="2">
    <citation type="submission" date="2021-01" db="EMBL/GenBank/DDBJ databases">
        <authorList>
            <person name="Schikora-Tamarit M.A."/>
        </authorList>
    </citation>
    <scope>NUCLEOTIDE SEQUENCE</scope>
    <source>
        <strain evidence="2">CBS6341</strain>
    </source>
</reference>
<name>A0A9P8TJ81_9ASCO</name>
<dbReference type="AlphaFoldDB" id="A0A9P8TJ81"/>
<dbReference type="EMBL" id="JAEUBF010000131">
    <property type="protein sequence ID" value="KAH3680346.1"/>
    <property type="molecule type" value="Genomic_DNA"/>
</dbReference>
<gene>
    <name evidence="2" type="ORF">WICMUC_000413</name>
</gene>